<reference evidence="2" key="1">
    <citation type="submission" date="2011-02" db="EMBL/GenBank/DDBJ databases">
        <title>The complete sequence of plasmid3 of Deinococcus proteolyticus DSM 20540.</title>
        <authorList>
            <consortium name="US DOE Joint Genome Institute (JGI-PGF)"/>
            <person name="Lucas S."/>
            <person name="Copeland A."/>
            <person name="Lapidus A."/>
            <person name="Bruce D."/>
            <person name="Goodwin L."/>
            <person name="Pitluck S."/>
            <person name="Kyrpides N."/>
            <person name="Mavromatis K."/>
            <person name="Pagani I."/>
            <person name="Ivanova N."/>
            <person name="Ovchinnikova G."/>
            <person name="Zeytun A."/>
            <person name="Detter J.C."/>
            <person name="Han C."/>
            <person name="Land M."/>
            <person name="Hauser L."/>
            <person name="Markowitz V."/>
            <person name="Cheng J.-F."/>
            <person name="Hugenholtz P."/>
            <person name="Woyke T."/>
            <person name="Wu D."/>
            <person name="Pukall R."/>
            <person name="Steenblock K."/>
            <person name="Brambilla E."/>
            <person name="Klenk H.-P."/>
            <person name="Eisen J.A."/>
        </authorList>
    </citation>
    <scope>NUCLEOTIDE SEQUENCE [LARGE SCALE GENOMIC DNA]</scope>
    <source>
        <strain evidence="2">ATCC 35074 / DSM 20540 / JCM 6276 / NBRC 101906 / NCIMB 13154 / VKM Ac-1939 / CCM 2703 / MRP</strain>
        <plasmid evidence="2">Plasmid pDEIPR03</plasmid>
    </source>
</reference>
<geneLocation type="plasmid" evidence="1 2">
    <name>pDEIPR03</name>
</geneLocation>
<protein>
    <recommendedName>
        <fullName evidence="3">DUF2171 domain-containing protein</fullName>
    </recommendedName>
</protein>
<dbReference type="HOGENOM" id="CLU_170302_0_0_0"/>
<keyword evidence="2" id="KW-1185">Reference proteome</keyword>
<evidence type="ECO:0008006" key="3">
    <source>
        <dbReference type="Google" id="ProtNLM"/>
    </source>
</evidence>
<keyword evidence="1" id="KW-0614">Plasmid</keyword>
<dbReference type="Pfam" id="PF09939">
    <property type="entry name" value="DUF2171"/>
    <property type="match status" value="1"/>
</dbReference>
<name>F0RR01_DEIPM</name>
<accession>F0RR01</accession>
<dbReference type="eggNOG" id="COG3798">
    <property type="taxonomic scope" value="Bacteria"/>
</dbReference>
<organism evidence="1 2">
    <name type="scientific">Deinococcus proteolyticus (strain ATCC 35074 / DSM 20540 / JCM 6276 / NBRC 101906 / NCIMB 13154 / VKM Ac-1939 / CCM 2703 / MRP)</name>
    <dbReference type="NCBI Taxonomy" id="693977"/>
    <lineage>
        <taxon>Bacteria</taxon>
        <taxon>Thermotogati</taxon>
        <taxon>Deinococcota</taxon>
        <taxon>Deinococci</taxon>
        <taxon>Deinococcales</taxon>
        <taxon>Deinococcaceae</taxon>
        <taxon>Deinococcus</taxon>
    </lineage>
</organism>
<dbReference type="RefSeq" id="WP_013623216.1">
    <property type="nucleotide sequence ID" value="NC_015170.1"/>
</dbReference>
<dbReference type="EMBL" id="CP002539">
    <property type="protein sequence ID" value="ADY27710.1"/>
    <property type="molecule type" value="Genomic_DNA"/>
</dbReference>
<proteinExistence type="predicted"/>
<dbReference type="KEGG" id="dpt:Deipr_2597"/>
<dbReference type="InterPro" id="IPR018684">
    <property type="entry name" value="DUF2171"/>
</dbReference>
<evidence type="ECO:0000313" key="1">
    <source>
        <dbReference type="EMBL" id="ADY27710.1"/>
    </source>
</evidence>
<gene>
    <name evidence="1" type="ordered locus">Deipr_2597</name>
</gene>
<sequence length="86" mass="9951">MSMTNTTHRDLITKHMPVFCAEGNNHGLVDHLDGDYIKLVKDEQGQHHWLPLSAVDHVDEYVHLNLSHAEVAQQWLTEDPHPQHRD</sequence>
<dbReference type="Proteomes" id="UP000007718">
    <property type="component" value="Plasmid pDEIPR03"/>
</dbReference>
<dbReference type="AlphaFoldDB" id="F0RR01"/>
<reference evidence="1 2" key="2">
    <citation type="journal article" date="2012" name="Stand. Genomic Sci.">
        <title>Complete genome sequence of the orange-red pigmented, radioresistant Deinococcus proteolyticus type strain (MRP(T)).</title>
        <authorList>
            <person name="Copeland A."/>
            <person name="Zeytun A."/>
            <person name="Yassawong M."/>
            <person name="Nolan M."/>
            <person name="Lucas S."/>
            <person name="Hammon N."/>
            <person name="Deshpande S."/>
            <person name="Cheng J.F."/>
            <person name="Han C."/>
            <person name="Tapia R."/>
            <person name="Goodwin L.A."/>
            <person name="Pitluck S."/>
            <person name="Mavromatis K."/>
            <person name="Liolios K."/>
            <person name="Pagani I."/>
            <person name="Ivanova N."/>
            <person name="Mikhailova N."/>
            <person name="Pati A."/>
            <person name="Chen A."/>
            <person name="Palaniappan K."/>
            <person name="Land M."/>
            <person name="Hauser L."/>
            <person name="Jeffries C.D."/>
            <person name="Brambilla E.M."/>
            <person name="Rohde M."/>
            <person name="Sikorski J."/>
            <person name="Pukall R."/>
            <person name="Goker M."/>
            <person name="Detter J.C."/>
            <person name="Woyke T."/>
            <person name="Bristow J."/>
            <person name="Eisen J.A."/>
            <person name="Markowitz V."/>
            <person name="Hugenholtz P."/>
            <person name="Kyrpides N.C."/>
            <person name="Klenk H.P."/>
            <person name="Lapidus A."/>
        </authorList>
    </citation>
    <scope>NUCLEOTIDE SEQUENCE [LARGE SCALE GENOMIC DNA]</scope>
    <source>
        <strain evidence="2">ATCC 35074 / DSM 20540 / JCM 6276 / NBRC 101906 / NCIMB 13154 / VKM Ac-1939 / CCM 2703 / MRP</strain>
        <plasmid evidence="2">Plasmid pDEIPR03</plasmid>
    </source>
</reference>
<evidence type="ECO:0000313" key="2">
    <source>
        <dbReference type="Proteomes" id="UP000007718"/>
    </source>
</evidence>